<dbReference type="CDD" id="cd06170">
    <property type="entry name" value="LuxR_C_like"/>
    <property type="match status" value="1"/>
</dbReference>
<dbReference type="Pfam" id="PF00196">
    <property type="entry name" value="GerE"/>
    <property type="match status" value="1"/>
</dbReference>
<accession>A0ABU5QQX1</accession>
<feature type="domain" description="Response regulatory" evidence="4">
    <location>
        <begin position="4"/>
        <end position="122"/>
    </location>
</feature>
<dbReference type="SUPFAM" id="SSF52172">
    <property type="entry name" value="CheY-like"/>
    <property type="match status" value="1"/>
</dbReference>
<dbReference type="Gene3D" id="3.40.50.2300">
    <property type="match status" value="1"/>
</dbReference>
<evidence type="ECO:0000313" key="5">
    <source>
        <dbReference type="EMBL" id="MEA5259134.1"/>
    </source>
</evidence>
<sequence>MDLLIGIIEDDHNLRDNIERFFSLYPEIKIIFSVNSIEKFLRENKSISQEPSLIFIDIGLPGISGIEGIGIIRKSYPNSHIVMISGTCNEETVWQAVSAGANGYLLKPLSLKKIIKQIDIIKNNGALISPEVASMLFSRIAHKTKEKETIIEGVLTKRELEVVDYLLKGQSYKEIADKLFISYSTVNDHIKKIYSKLEINSKGELLALFIN</sequence>
<dbReference type="SMART" id="SM00448">
    <property type="entry name" value="REC"/>
    <property type="match status" value="1"/>
</dbReference>
<evidence type="ECO:0000256" key="1">
    <source>
        <dbReference type="ARBA" id="ARBA00023125"/>
    </source>
</evidence>
<dbReference type="InterPro" id="IPR000792">
    <property type="entry name" value="Tscrpt_reg_LuxR_C"/>
</dbReference>
<comment type="caution">
    <text evidence="5">The sequence shown here is derived from an EMBL/GenBank/DDBJ whole genome shotgun (WGS) entry which is preliminary data.</text>
</comment>
<dbReference type="CDD" id="cd00156">
    <property type="entry name" value="REC"/>
    <property type="match status" value="1"/>
</dbReference>
<keyword evidence="2" id="KW-0597">Phosphoprotein</keyword>
<organism evidence="5 6">
    <name type="scientific">Arcicella aquatica</name>
    <dbReference type="NCBI Taxonomy" id="217141"/>
    <lineage>
        <taxon>Bacteria</taxon>
        <taxon>Pseudomonadati</taxon>
        <taxon>Bacteroidota</taxon>
        <taxon>Cytophagia</taxon>
        <taxon>Cytophagales</taxon>
        <taxon>Flectobacillaceae</taxon>
        <taxon>Arcicella</taxon>
    </lineage>
</organism>
<dbReference type="Proteomes" id="UP001304671">
    <property type="component" value="Unassembled WGS sequence"/>
</dbReference>
<dbReference type="InterPro" id="IPR001789">
    <property type="entry name" value="Sig_transdc_resp-reg_receiver"/>
</dbReference>
<keyword evidence="6" id="KW-1185">Reference proteome</keyword>
<dbReference type="InterPro" id="IPR039420">
    <property type="entry name" value="WalR-like"/>
</dbReference>
<dbReference type="PRINTS" id="PR00038">
    <property type="entry name" value="HTHLUXR"/>
</dbReference>
<name>A0ABU5QQX1_9BACT</name>
<dbReference type="InterPro" id="IPR011006">
    <property type="entry name" value="CheY-like_superfamily"/>
</dbReference>
<dbReference type="PROSITE" id="PS50043">
    <property type="entry name" value="HTH_LUXR_2"/>
    <property type="match status" value="1"/>
</dbReference>
<dbReference type="PROSITE" id="PS50110">
    <property type="entry name" value="RESPONSE_REGULATORY"/>
    <property type="match status" value="1"/>
</dbReference>
<dbReference type="PANTHER" id="PTHR43214:SF43">
    <property type="entry name" value="TWO-COMPONENT RESPONSE REGULATOR"/>
    <property type="match status" value="1"/>
</dbReference>
<gene>
    <name evidence="5" type="ORF">VB264_15160</name>
</gene>
<evidence type="ECO:0000313" key="6">
    <source>
        <dbReference type="Proteomes" id="UP001304671"/>
    </source>
</evidence>
<dbReference type="SUPFAM" id="SSF46894">
    <property type="entry name" value="C-terminal effector domain of the bipartite response regulators"/>
    <property type="match status" value="1"/>
</dbReference>
<dbReference type="InterPro" id="IPR016032">
    <property type="entry name" value="Sig_transdc_resp-reg_C-effctor"/>
</dbReference>
<keyword evidence="1" id="KW-0238">DNA-binding</keyword>
<feature type="modified residue" description="4-aspartylphosphate" evidence="2">
    <location>
        <position position="57"/>
    </location>
</feature>
<evidence type="ECO:0000256" key="2">
    <source>
        <dbReference type="PROSITE-ProRule" id="PRU00169"/>
    </source>
</evidence>
<proteinExistence type="predicted"/>
<reference evidence="5 6" key="1">
    <citation type="submission" date="2023-12" db="EMBL/GenBank/DDBJ databases">
        <title>Novel species of the genus Arcicella isolated from rivers.</title>
        <authorList>
            <person name="Lu H."/>
        </authorList>
    </citation>
    <scope>NUCLEOTIDE SEQUENCE [LARGE SCALE GENOMIC DNA]</scope>
    <source>
        <strain evidence="5 6">LMG 21963</strain>
    </source>
</reference>
<evidence type="ECO:0000259" key="3">
    <source>
        <dbReference type="PROSITE" id="PS50043"/>
    </source>
</evidence>
<dbReference type="EMBL" id="JAYFUL010000025">
    <property type="protein sequence ID" value="MEA5259134.1"/>
    <property type="molecule type" value="Genomic_DNA"/>
</dbReference>
<evidence type="ECO:0000259" key="4">
    <source>
        <dbReference type="PROSITE" id="PS50110"/>
    </source>
</evidence>
<dbReference type="PANTHER" id="PTHR43214">
    <property type="entry name" value="TWO-COMPONENT RESPONSE REGULATOR"/>
    <property type="match status" value="1"/>
</dbReference>
<dbReference type="RefSeq" id="WP_323250643.1">
    <property type="nucleotide sequence ID" value="NZ_JAYFUL010000025.1"/>
</dbReference>
<feature type="domain" description="HTH luxR-type" evidence="3">
    <location>
        <begin position="148"/>
        <end position="211"/>
    </location>
</feature>
<dbReference type="SMART" id="SM00421">
    <property type="entry name" value="HTH_LUXR"/>
    <property type="match status" value="1"/>
</dbReference>
<dbReference type="Pfam" id="PF00072">
    <property type="entry name" value="Response_reg"/>
    <property type="match status" value="1"/>
</dbReference>
<protein>
    <submittedName>
        <fullName evidence="5">Response regulator transcription factor</fullName>
    </submittedName>
</protein>